<feature type="transmembrane region" description="Helical" evidence="1">
    <location>
        <begin position="167"/>
        <end position="187"/>
    </location>
</feature>
<feature type="transmembrane region" description="Helical" evidence="1">
    <location>
        <begin position="193"/>
        <end position="221"/>
    </location>
</feature>
<protein>
    <submittedName>
        <fullName evidence="2">DUF2232 domain-containing protein</fullName>
    </submittedName>
</protein>
<dbReference type="InterPro" id="IPR018710">
    <property type="entry name" value="DUF2232"/>
</dbReference>
<keyword evidence="3" id="KW-1185">Reference proteome</keyword>
<reference evidence="2 3" key="1">
    <citation type="submission" date="2018-02" db="EMBL/GenBank/DDBJ databases">
        <authorList>
            <person name="Cohen D.B."/>
            <person name="Kent A.D."/>
        </authorList>
    </citation>
    <scope>NUCLEOTIDE SEQUENCE [LARGE SCALE GENOMIC DNA]</scope>
    <source>
        <strain evidence="2 3">CCAP 1448/3</strain>
    </source>
</reference>
<organism evidence="2 3">
    <name type="scientific">Merismopedia glauca CCAP 1448/3</name>
    <dbReference type="NCBI Taxonomy" id="1296344"/>
    <lineage>
        <taxon>Bacteria</taxon>
        <taxon>Bacillati</taxon>
        <taxon>Cyanobacteriota</taxon>
        <taxon>Cyanophyceae</taxon>
        <taxon>Synechococcales</taxon>
        <taxon>Merismopediaceae</taxon>
        <taxon>Merismopedia</taxon>
    </lineage>
</organism>
<dbReference type="Pfam" id="PF09991">
    <property type="entry name" value="DUF2232"/>
    <property type="match status" value="1"/>
</dbReference>
<feature type="transmembrane region" description="Helical" evidence="1">
    <location>
        <begin position="90"/>
        <end position="114"/>
    </location>
</feature>
<dbReference type="PANTHER" id="PTHR37185:SF3">
    <property type="entry name" value="MEMBRANE PROTEIN"/>
    <property type="match status" value="1"/>
</dbReference>
<comment type="caution">
    <text evidence="2">The sequence shown here is derived from an EMBL/GenBank/DDBJ whole genome shotgun (WGS) entry which is preliminary data.</text>
</comment>
<dbReference type="OrthoDB" id="508722at2"/>
<name>A0A2T1BY93_9CYAN</name>
<dbReference type="AlphaFoldDB" id="A0A2T1BY93"/>
<feature type="transmembrane region" description="Helical" evidence="1">
    <location>
        <begin position="42"/>
        <end position="60"/>
    </location>
</feature>
<dbReference type="EMBL" id="PVWJ01000155">
    <property type="protein sequence ID" value="PSB00843.1"/>
    <property type="molecule type" value="Genomic_DNA"/>
</dbReference>
<proteinExistence type="predicted"/>
<evidence type="ECO:0000313" key="2">
    <source>
        <dbReference type="EMBL" id="PSB00843.1"/>
    </source>
</evidence>
<sequence>MTNNDDVWDLDIFEDDGDDADKVTPEPVSLPKKSQFQERKPLVMVETAFLASTASLIWLFDYYFPLGPLLRIFFPIPIALVYLRCGKRASWMCACVAGLLLSILMGPPRSILFFIPYGVMGVQLGACWRRKSTWGFSILMGTIIGTFGVFFRVILTSVLVGTDLWNYIITAITSFLEWLFLQLGWLIQPDQFLIQVLAIAYVILVQILYVFVVHLVALLLLDRLNNPISRPPHWVEVILDYQS</sequence>
<feature type="transmembrane region" description="Helical" evidence="1">
    <location>
        <begin position="134"/>
        <end position="155"/>
    </location>
</feature>
<evidence type="ECO:0000313" key="3">
    <source>
        <dbReference type="Proteomes" id="UP000238762"/>
    </source>
</evidence>
<keyword evidence="1" id="KW-0472">Membrane</keyword>
<accession>A0A2T1BY93</accession>
<dbReference type="PANTHER" id="PTHR37185">
    <property type="entry name" value="MEMBRANE PROTEIN"/>
    <property type="match status" value="1"/>
</dbReference>
<reference evidence="2 3" key="2">
    <citation type="submission" date="2018-03" db="EMBL/GenBank/DDBJ databases">
        <title>The ancient ancestry and fast evolution of plastids.</title>
        <authorList>
            <person name="Moore K.R."/>
            <person name="Magnabosco C."/>
            <person name="Momper L."/>
            <person name="Gold D.A."/>
            <person name="Bosak T."/>
            <person name="Fournier G.P."/>
        </authorList>
    </citation>
    <scope>NUCLEOTIDE SEQUENCE [LARGE SCALE GENOMIC DNA]</scope>
    <source>
        <strain evidence="2 3">CCAP 1448/3</strain>
    </source>
</reference>
<dbReference type="RefSeq" id="WP_106291222.1">
    <property type="nucleotide sequence ID" value="NZ_CAWNTC010000194.1"/>
</dbReference>
<keyword evidence="1" id="KW-1133">Transmembrane helix</keyword>
<dbReference type="Proteomes" id="UP000238762">
    <property type="component" value="Unassembled WGS sequence"/>
</dbReference>
<gene>
    <name evidence="2" type="ORF">C7B64_21465</name>
</gene>
<evidence type="ECO:0000256" key="1">
    <source>
        <dbReference type="SAM" id="Phobius"/>
    </source>
</evidence>
<feature type="transmembrane region" description="Helical" evidence="1">
    <location>
        <begin position="66"/>
        <end position="83"/>
    </location>
</feature>
<keyword evidence="1" id="KW-0812">Transmembrane</keyword>